<dbReference type="NCBIfam" id="TIGR01743">
    <property type="entry name" value="purR_Bsub"/>
    <property type="match status" value="1"/>
</dbReference>
<keyword evidence="4" id="KW-0804">Transcription</keyword>
<proteinExistence type="inferred from homology"/>
<reference evidence="8 9" key="1">
    <citation type="journal article" date="2011" name="J. Bacteriol.">
        <title>Draft genome sequence of Sporolactobacillus inulinus strain CASD, an efficient D-lactic acid-producing bacterium with high-concentration lactate tolerance capability.</title>
        <authorList>
            <person name="Yu B."/>
            <person name="Su F."/>
            <person name="Wang L."/>
            <person name="Xu K."/>
            <person name="Zhao B."/>
            <person name="Xu P."/>
        </authorList>
    </citation>
    <scope>NUCLEOTIDE SEQUENCE [LARGE SCALE GENOMIC DNA]</scope>
    <source>
        <strain evidence="8 9">CASD</strain>
    </source>
</reference>
<dbReference type="Pfam" id="PF00156">
    <property type="entry name" value="Pribosyltran"/>
    <property type="match status" value="1"/>
</dbReference>
<dbReference type="InterPro" id="IPR029057">
    <property type="entry name" value="PRTase-like"/>
</dbReference>
<dbReference type="Gene3D" id="1.10.10.10">
    <property type="entry name" value="Winged helix-like DNA-binding domain superfamily/Winged helix DNA-binding domain"/>
    <property type="match status" value="1"/>
</dbReference>
<dbReference type="SUPFAM" id="SSF46785">
    <property type="entry name" value="Winged helix' DNA-binding domain"/>
    <property type="match status" value="1"/>
</dbReference>
<dbReference type="GO" id="GO:0045982">
    <property type="term" value="P:negative regulation of purine nucleobase metabolic process"/>
    <property type="evidence" value="ECO:0007669"/>
    <property type="project" value="InterPro"/>
</dbReference>
<dbReference type="InterPro" id="IPR000836">
    <property type="entry name" value="PRTase_dom"/>
</dbReference>
<feature type="domain" description="Bacterial purine repressor N-terminal" evidence="7">
    <location>
        <begin position="4"/>
        <end position="73"/>
    </location>
</feature>
<dbReference type="InterPro" id="IPR010078">
    <property type="entry name" value="PurR_Bsub"/>
</dbReference>
<dbReference type="CDD" id="cd06223">
    <property type="entry name" value="PRTases_typeI"/>
    <property type="match status" value="1"/>
</dbReference>
<dbReference type="Proteomes" id="UP000035553">
    <property type="component" value="Unassembled WGS sequence"/>
</dbReference>
<dbReference type="STRING" id="1069536.SINU_12665"/>
<dbReference type="InterPro" id="IPR036390">
    <property type="entry name" value="WH_DNA-bd_sf"/>
</dbReference>
<dbReference type="OrthoDB" id="4213751at2"/>
<dbReference type="RefSeq" id="WP_010025673.1">
    <property type="nucleotide sequence ID" value="NZ_AFVQ02000185.1"/>
</dbReference>
<evidence type="ECO:0000313" key="9">
    <source>
        <dbReference type="Proteomes" id="UP000035553"/>
    </source>
</evidence>
<organism evidence="8 9">
    <name type="scientific">Sporolactobacillus inulinus CASD</name>
    <dbReference type="NCBI Taxonomy" id="1069536"/>
    <lineage>
        <taxon>Bacteria</taxon>
        <taxon>Bacillati</taxon>
        <taxon>Bacillota</taxon>
        <taxon>Bacilli</taxon>
        <taxon>Bacillales</taxon>
        <taxon>Sporolactobacillaceae</taxon>
        <taxon>Sporolactobacillus</taxon>
    </lineage>
</organism>
<evidence type="ECO:0000256" key="2">
    <source>
        <dbReference type="ARBA" id="ARBA00023015"/>
    </source>
</evidence>
<dbReference type="EMBL" id="AFVQ02000185">
    <property type="protein sequence ID" value="KLI01579.1"/>
    <property type="molecule type" value="Genomic_DNA"/>
</dbReference>
<dbReference type="GO" id="GO:0045892">
    <property type="term" value="P:negative regulation of DNA-templated transcription"/>
    <property type="evidence" value="ECO:0007669"/>
    <property type="project" value="InterPro"/>
</dbReference>
<name>A0A0U1QLA0_9BACL</name>
<dbReference type="AlphaFoldDB" id="A0A0U1QLA0"/>
<dbReference type="Gene3D" id="3.40.50.2020">
    <property type="match status" value="1"/>
</dbReference>
<keyword evidence="3" id="KW-0238">DNA-binding</keyword>
<comment type="similarity">
    <text evidence="5">Belongs to the purine/pyrimidine phosphoribosyltransferase family. PurR subfamily.</text>
</comment>
<evidence type="ECO:0000313" key="8">
    <source>
        <dbReference type="EMBL" id="KLI01579.1"/>
    </source>
</evidence>
<protein>
    <submittedName>
        <fullName evidence="8">Purine operon repressor</fullName>
    </submittedName>
</protein>
<evidence type="ECO:0000256" key="1">
    <source>
        <dbReference type="ARBA" id="ARBA00011738"/>
    </source>
</evidence>
<evidence type="ECO:0000259" key="7">
    <source>
        <dbReference type="Pfam" id="PF09182"/>
    </source>
</evidence>
<dbReference type="InterPro" id="IPR036388">
    <property type="entry name" value="WH-like_DNA-bd_sf"/>
</dbReference>
<evidence type="ECO:0000256" key="3">
    <source>
        <dbReference type="ARBA" id="ARBA00023125"/>
    </source>
</evidence>
<dbReference type="Pfam" id="PF09182">
    <property type="entry name" value="PuR_N"/>
    <property type="match status" value="1"/>
</dbReference>
<sequence length="288" mass="32306">MKLKRSSRLVDMTAYLLRHPQQVISLSYFSERYQSAKSSISEDLTIIKENFESQEIGRLQTQAGAAGGVCYMPYMGLEEVERLLSTLRQQMTQKNRLLPGGYLYMTDLLGKPDYINAIGRLIASVFINEKLDAVMTMETKGIPLAYAVASQRSIPVVIVRRSSKVTEGSTVSINYISGSSKRIQTMVLPRRSLKENARVLIVDDFMKAGGTMKGMTSMIQEFGAEVAGMAVLVETKEEQPKLVDRYVSLLKLTIPDRQETPIIENGNVYDWLPKQHVNPTKVETKDQA</sequence>
<dbReference type="PANTHER" id="PTHR43864:SF2">
    <property type="entry name" value="PUR OPERON REPRESSOR"/>
    <property type="match status" value="1"/>
</dbReference>
<comment type="caution">
    <text evidence="8">The sequence shown here is derived from an EMBL/GenBank/DDBJ whole genome shotgun (WGS) entry which is preliminary data.</text>
</comment>
<dbReference type="InterPro" id="IPR015265">
    <property type="entry name" value="PuR_N"/>
</dbReference>
<feature type="domain" description="Phosphoribosyltransferase" evidence="6">
    <location>
        <begin position="112"/>
        <end position="251"/>
    </location>
</feature>
<evidence type="ECO:0000256" key="4">
    <source>
        <dbReference type="ARBA" id="ARBA00023163"/>
    </source>
</evidence>
<gene>
    <name evidence="8" type="ORF">SINU_12665</name>
</gene>
<dbReference type="PANTHER" id="PTHR43864">
    <property type="entry name" value="HYPOXANTHINE/GUANINE PHOSPHORIBOSYLTRANSFERASE"/>
    <property type="match status" value="1"/>
</dbReference>
<dbReference type="InterPro" id="IPR050118">
    <property type="entry name" value="Pur/Pyrimidine_PRTase"/>
</dbReference>
<dbReference type="GO" id="GO:0003677">
    <property type="term" value="F:DNA binding"/>
    <property type="evidence" value="ECO:0007669"/>
    <property type="project" value="UniProtKB-KW"/>
</dbReference>
<keyword evidence="9" id="KW-1185">Reference proteome</keyword>
<dbReference type="SUPFAM" id="SSF53271">
    <property type="entry name" value="PRTase-like"/>
    <property type="match status" value="1"/>
</dbReference>
<evidence type="ECO:0000259" key="6">
    <source>
        <dbReference type="Pfam" id="PF00156"/>
    </source>
</evidence>
<comment type="subunit">
    <text evidence="1">Homodimer.</text>
</comment>
<accession>A0A0U1QLA0</accession>
<keyword evidence="2" id="KW-0805">Transcription regulation</keyword>
<evidence type="ECO:0000256" key="5">
    <source>
        <dbReference type="ARBA" id="ARBA00049656"/>
    </source>
</evidence>